<keyword evidence="1" id="KW-0812">Transmembrane</keyword>
<proteinExistence type="predicted"/>
<reference evidence="2 3" key="1">
    <citation type="submission" date="2018-04" db="EMBL/GenBank/DDBJ databases">
        <authorList>
            <person name="Go L.Y."/>
            <person name="Mitchell J.A."/>
        </authorList>
    </citation>
    <scope>NUCLEOTIDE SEQUENCE [LARGE SCALE GENOMIC DNA]</scope>
    <source>
        <strain evidence="2">ULC066bin1</strain>
    </source>
</reference>
<evidence type="ECO:0000313" key="2">
    <source>
        <dbReference type="EMBL" id="PZO43458.1"/>
    </source>
</evidence>
<reference evidence="2 3" key="2">
    <citation type="submission" date="2018-06" db="EMBL/GenBank/DDBJ databases">
        <title>Metagenomic assembly of (sub)arctic Cyanobacteria and their associated microbiome from non-axenic cultures.</title>
        <authorList>
            <person name="Baurain D."/>
        </authorList>
    </citation>
    <scope>NUCLEOTIDE SEQUENCE [LARGE SCALE GENOMIC DNA]</scope>
    <source>
        <strain evidence="2">ULC066bin1</strain>
    </source>
</reference>
<keyword evidence="1" id="KW-0472">Membrane</keyword>
<gene>
    <name evidence="2" type="ORF">DCF19_05835</name>
</gene>
<comment type="caution">
    <text evidence="2">The sequence shown here is derived from an EMBL/GenBank/DDBJ whole genome shotgun (WGS) entry which is preliminary data.</text>
</comment>
<evidence type="ECO:0000256" key="1">
    <source>
        <dbReference type="SAM" id="Phobius"/>
    </source>
</evidence>
<evidence type="ECO:0000313" key="3">
    <source>
        <dbReference type="Proteomes" id="UP000249467"/>
    </source>
</evidence>
<sequence>MVKTNLIYLRQLLINPLQFKSATQIMKKLHSFILTTFALLASGLVWNSMPSFAESSTNMRPKGIVKAEGELSSDKLAKLNLSADQKLKFRNITIDTFKKISPILTADQRKKLEEGVKARQGINSILKSLNLTVNQSTKIRPIIIDYKNQLLAVLTPEQKKKLQS</sequence>
<protein>
    <submittedName>
        <fullName evidence="2">Uncharacterized protein</fullName>
    </submittedName>
</protein>
<keyword evidence="1" id="KW-1133">Transmembrane helix</keyword>
<dbReference type="EMBL" id="QBML01000005">
    <property type="protein sequence ID" value="PZO43458.1"/>
    <property type="molecule type" value="Genomic_DNA"/>
</dbReference>
<dbReference type="Proteomes" id="UP000249467">
    <property type="component" value="Unassembled WGS sequence"/>
</dbReference>
<dbReference type="AlphaFoldDB" id="A0A2W4YKG0"/>
<feature type="transmembrane region" description="Helical" evidence="1">
    <location>
        <begin position="29"/>
        <end position="49"/>
    </location>
</feature>
<accession>A0A2W4YKG0</accession>
<organism evidence="2 3">
    <name type="scientific">Pseudanabaena frigida</name>
    <dbReference type="NCBI Taxonomy" id="945775"/>
    <lineage>
        <taxon>Bacteria</taxon>
        <taxon>Bacillati</taxon>
        <taxon>Cyanobacteriota</taxon>
        <taxon>Cyanophyceae</taxon>
        <taxon>Pseudanabaenales</taxon>
        <taxon>Pseudanabaenaceae</taxon>
        <taxon>Pseudanabaena</taxon>
    </lineage>
</organism>
<name>A0A2W4YKG0_9CYAN</name>